<dbReference type="GO" id="GO:0045666">
    <property type="term" value="P:positive regulation of neuron differentiation"/>
    <property type="evidence" value="ECO:0007669"/>
    <property type="project" value="TreeGrafter"/>
</dbReference>
<dbReference type="PANTHER" id="PTHR31058:SF2">
    <property type="entry name" value="ZINC FINGER C4H2 DOMAIN-CONTAINING PROTEIN"/>
    <property type="match status" value="1"/>
</dbReference>
<evidence type="ECO:0000256" key="2">
    <source>
        <dbReference type="SAM" id="MobiDB-lite"/>
    </source>
</evidence>
<evidence type="ECO:0000313" key="4">
    <source>
        <dbReference type="EMBL" id="GAU88627.1"/>
    </source>
</evidence>
<dbReference type="PANTHER" id="PTHR31058">
    <property type="entry name" value="ZINC FINGER C4H2 DOMAIN-CONTAINING PROTEIN"/>
    <property type="match status" value="1"/>
</dbReference>
<dbReference type="InterPro" id="IPR044069">
    <property type="entry name" value="ZF_C4H2"/>
</dbReference>
<evidence type="ECO:0000256" key="1">
    <source>
        <dbReference type="SAM" id="Coils"/>
    </source>
</evidence>
<dbReference type="AlphaFoldDB" id="A0A1D1UMX8"/>
<dbReference type="OrthoDB" id="20865at2759"/>
<name>A0A1D1UMX8_RAMVA</name>
<dbReference type="InterPro" id="IPR018482">
    <property type="entry name" value="Znf-C4H2"/>
</dbReference>
<feature type="domain" description="C4H2-type" evidence="3">
    <location>
        <begin position="199"/>
        <end position="241"/>
    </location>
</feature>
<comment type="caution">
    <text evidence="4">The sequence shown here is derived from an EMBL/GenBank/DDBJ whole genome shotgun (WGS) entry which is preliminary data.</text>
</comment>
<sequence length="242" mass="28012">MEDEDWMAKLQSLKFLKTRHERLEEVASQLKENHKQMASEEKLLEDFRAELELLEQEKQSHVEILRLINKDIEDMNGILKKSQECRQYLSKKQDQCFEEYIEVKDDVDRMRRSFELESVPDLSEEGIHIPVNLMRRMEHPTVHFPHMVVPPGQQESFGAFHPCMPAFGSQHHPDQGSILSNMMGTNPLSIGDSSLKISQRAPPMKRCPNCGQDIHRNAPICPICKSKSHSKNPKKSKSKKQT</sequence>
<dbReference type="Proteomes" id="UP000186922">
    <property type="component" value="Unassembled WGS sequence"/>
</dbReference>
<dbReference type="GO" id="GO:0005634">
    <property type="term" value="C:nucleus"/>
    <property type="evidence" value="ECO:0007669"/>
    <property type="project" value="TreeGrafter"/>
</dbReference>
<evidence type="ECO:0000313" key="5">
    <source>
        <dbReference type="Proteomes" id="UP000186922"/>
    </source>
</evidence>
<reference evidence="4 5" key="1">
    <citation type="journal article" date="2016" name="Nat. Commun.">
        <title>Extremotolerant tardigrade genome and improved radiotolerance of human cultured cells by tardigrade-unique protein.</title>
        <authorList>
            <person name="Hashimoto T."/>
            <person name="Horikawa D.D."/>
            <person name="Saito Y."/>
            <person name="Kuwahara H."/>
            <person name="Kozuka-Hata H."/>
            <person name="Shin-I T."/>
            <person name="Minakuchi Y."/>
            <person name="Ohishi K."/>
            <person name="Motoyama A."/>
            <person name="Aizu T."/>
            <person name="Enomoto A."/>
            <person name="Kondo K."/>
            <person name="Tanaka S."/>
            <person name="Hara Y."/>
            <person name="Koshikawa S."/>
            <person name="Sagara H."/>
            <person name="Miura T."/>
            <person name="Yokobori S."/>
            <person name="Miyagawa K."/>
            <person name="Suzuki Y."/>
            <person name="Kubo T."/>
            <person name="Oyama M."/>
            <person name="Kohara Y."/>
            <person name="Fujiyama A."/>
            <person name="Arakawa K."/>
            <person name="Katayama T."/>
            <person name="Toyoda A."/>
            <person name="Kunieda T."/>
        </authorList>
    </citation>
    <scope>NUCLEOTIDE SEQUENCE [LARGE SCALE GENOMIC DNA]</scope>
    <source>
        <strain evidence="4 5">YOKOZUNA-1</strain>
    </source>
</reference>
<proteinExistence type="predicted"/>
<dbReference type="PROSITE" id="PS51896">
    <property type="entry name" value="ZF_C4H2"/>
    <property type="match status" value="1"/>
</dbReference>
<evidence type="ECO:0000259" key="3">
    <source>
        <dbReference type="PROSITE" id="PS51896"/>
    </source>
</evidence>
<dbReference type="EMBL" id="BDGG01000001">
    <property type="protein sequence ID" value="GAU88627.1"/>
    <property type="molecule type" value="Genomic_DNA"/>
</dbReference>
<feature type="compositionally biased region" description="Basic residues" evidence="2">
    <location>
        <begin position="226"/>
        <end position="242"/>
    </location>
</feature>
<keyword evidence="5" id="KW-1185">Reference proteome</keyword>
<organism evidence="4 5">
    <name type="scientific">Ramazzottius varieornatus</name>
    <name type="common">Water bear</name>
    <name type="synonym">Tardigrade</name>
    <dbReference type="NCBI Taxonomy" id="947166"/>
    <lineage>
        <taxon>Eukaryota</taxon>
        <taxon>Metazoa</taxon>
        <taxon>Ecdysozoa</taxon>
        <taxon>Tardigrada</taxon>
        <taxon>Eutardigrada</taxon>
        <taxon>Parachela</taxon>
        <taxon>Hypsibioidea</taxon>
        <taxon>Ramazzottiidae</taxon>
        <taxon>Ramazzottius</taxon>
    </lineage>
</organism>
<dbReference type="Pfam" id="PF10146">
    <property type="entry name" value="zf-C4H2"/>
    <property type="match status" value="1"/>
</dbReference>
<accession>A0A1D1UMX8</accession>
<gene>
    <name evidence="4" type="primary">RvY_01294-1</name>
    <name evidence="4" type="synonym">RvY_01294.1</name>
    <name evidence="4" type="ORF">RvY_01294</name>
</gene>
<protein>
    <recommendedName>
        <fullName evidence="3">C4H2-type domain-containing protein</fullName>
    </recommendedName>
</protein>
<keyword evidence="1" id="KW-0175">Coiled coil</keyword>
<feature type="region of interest" description="Disordered" evidence="2">
    <location>
        <begin position="222"/>
        <end position="242"/>
    </location>
</feature>
<feature type="coiled-coil region" evidence="1">
    <location>
        <begin position="13"/>
        <end position="64"/>
    </location>
</feature>